<dbReference type="OrthoDB" id="3946741at2759"/>
<keyword evidence="2" id="KW-1133">Transmembrane helix</keyword>
<feature type="compositionally biased region" description="Polar residues" evidence="1">
    <location>
        <begin position="705"/>
        <end position="718"/>
    </location>
</feature>
<dbReference type="STRING" id="1081108.A0A168JCZ5"/>
<feature type="compositionally biased region" description="Polar residues" evidence="1">
    <location>
        <begin position="729"/>
        <end position="744"/>
    </location>
</feature>
<accession>A0A168JCZ5</accession>
<proteinExistence type="predicted"/>
<gene>
    <name evidence="4" type="ORF">LEL_03767</name>
</gene>
<dbReference type="EMBL" id="AZHF01000002">
    <property type="protein sequence ID" value="OAA80281.1"/>
    <property type="molecule type" value="Genomic_DNA"/>
</dbReference>
<feature type="chain" id="PRO_5007898138" evidence="3">
    <location>
        <begin position="24"/>
        <end position="1148"/>
    </location>
</feature>
<comment type="caution">
    <text evidence="4">The sequence shown here is derived from an EMBL/GenBank/DDBJ whole genome shotgun (WGS) entry which is preliminary data.</text>
</comment>
<name>A0A168JCZ5_CORDF</name>
<feature type="compositionally biased region" description="Polar residues" evidence="1">
    <location>
        <begin position="1024"/>
        <end position="1039"/>
    </location>
</feature>
<feature type="compositionally biased region" description="Polar residues" evidence="1">
    <location>
        <begin position="752"/>
        <end position="782"/>
    </location>
</feature>
<feature type="compositionally biased region" description="Pro residues" evidence="1">
    <location>
        <begin position="396"/>
        <end position="412"/>
    </location>
</feature>
<feature type="region of interest" description="Disordered" evidence="1">
    <location>
        <begin position="272"/>
        <end position="291"/>
    </location>
</feature>
<feature type="region of interest" description="Disordered" evidence="1">
    <location>
        <begin position="588"/>
        <end position="1148"/>
    </location>
</feature>
<evidence type="ECO:0000256" key="1">
    <source>
        <dbReference type="SAM" id="MobiDB-lite"/>
    </source>
</evidence>
<feature type="compositionally biased region" description="Gly residues" evidence="1">
    <location>
        <begin position="275"/>
        <end position="291"/>
    </location>
</feature>
<feature type="compositionally biased region" description="Low complexity" evidence="1">
    <location>
        <begin position="973"/>
        <end position="990"/>
    </location>
</feature>
<sequence>MSKTRRHALIPLTLVTLLRLASAAIPSHLRDDISAFIPACAEQCLVSFLTVNYARGDDTDRNLSLDFVCANRGRSGYTVGEGALQCLTGERNVGFCSAVESGDVAFSRAYQICSDKTAVAKPNGGTITATLRFGPQSGILTFAPITSSATPLPIPTATDTTIAATDTDTDTSSRSSSTLSFTETTLTTATATSSSSNTKASSSTSRTTTTSAATSTPTPTQDAPPSTRPLSKGQIAGISIGAVCIAAGAAFGLILLVRFLLRRRRRHSGSTIGSFVGGGGNSGGGGGGGGSYRPARDTWGYGFDKTSHSSGRSSWIAREAPGMSRYPAMPAPSGSGASGHATQQQQQQQQQLPYNRDSWRPSAIGLAISPSKLSGGTPAATPTRLRPLSKLLPAKPDMPPVAPKNSSPPPAMRPAHQESHGNQASQQLQTFLHPIAAQFMRPAAAPSPPQQPPAAAASAAANNSQRPYSLRLVIPDDAKPPPALPAQDKKLVQSRPQAGAGRDSTMTEFEEDELRRSTSPSAGQIWCPPSAGPDSAAPAAPYYVSDGCGNWVLGDAKSALEREMQSPLSAGTVPRVATARSGIVTTAVQTQIPARRSREALAAAADEPKREQELPSSIQNTPEVLAATPLIRSDQTQEKGEEREAATADPKTPRVRSVVRTPKTVPSPLFSRQPNPRSVSTPLPNINTTTTASQGRSLTAGGRSRATSADSGVTTFSIGSDDAADDNNLKSPFATTPGPVNNLSPVAESPRSRATASNTGSNDVHATTIANTAGPSENTSGGVSPVSYPRIPGRGTSGPPPRGGRGHFPGVAPSRMLLFNQQDTGQPSPTLGRESFQRQPPHLPHGGAPAPDAAARYSRGGGNGMSRGRGRGGSMMMMRPPAHNSTMGGAPAPRPPSQASYAQQQRTGSPTMRIVEPSPSPEPQHGPPYPTTTSTAPPPRDDRSMLPSAARQPRRRPPSHLPHPFPMYPQPRPGRAAAAPPQEPAIPSISTDRDSFSRYPGHPMPIPQPYQRHSQHQHELWRPPSQSYNPAAHDNSSQEALATASASSPSASSLLLAKRLGTQRAANMALQPPPQSQSNLGIRSRWQQSPQQQQTQTPQGGGGGGDRRTQGGHRAAEYPATPDLPSTPTWLPRLTPTRRGEDLVLNVG</sequence>
<protein>
    <submittedName>
        <fullName evidence="4">Uncharacterized protein</fullName>
    </submittedName>
</protein>
<feature type="compositionally biased region" description="Gly residues" evidence="1">
    <location>
        <begin position="859"/>
        <end position="873"/>
    </location>
</feature>
<organism evidence="4 5">
    <name type="scientific">Akanthomyces lecanii RCEF 1005</name>
    <dbReference type="NCBI Taxonomy" id="1081108"/>
    <lineage>
        <taxon>Eukaryota</taxon>
        <taxon>Fungi</taxon>
        <taxon>Dikarya</taxon>
        <taxon>Ascomycota</taxon>
        <taxon>Pezizomycotina</taxon>
        <taxon>Sordariomycetes</taxon>
        <taxon>Hypocreomycetidae</taxon>
        <taxon>Hypocreales</taxon>
        <taxon>Cordycipitaceae</taxon>
        <taxon>Akanthomyces</taxon>
        <taxon>Cordyceps confragosa</taxon>
    </lineage>
</organism>
<feature type="region of interest" description="Disordered" evidence="1">
    <location>
        <begin position="150"/>
        <end position="230"/>
    </location>
</feature>
<evidence type="ECO:0000256" key="2">
    <source>
        <dbReference type="SAM" id="Phobius"/>
    </source>
</evidence>
<dbReference type="AlphaFoldDB" id="A0A168JCZ5"/>
<feature type="compositionally biased region" description="Low complexity" evidence="1">
    <location>
        <begin position="1087"/>
        <end position="1098"/>
    </location>
</feature>
<feature type="compositionally biased region" description="Basic and acidic residues" evidence="1">
    <location>
        <begin position="635"/>
        <end position="646"/>
    </location>
</feature>
<feature type="compositionally biased region" description="Low complexity" evidence="1">
    <location>
        <begin position="1124"/>
        <end position="1137"/>
    </location>
</feature>
<feature type="compositionally biased region" description="Pro residues" evidence="1">
    <location>
        <begin position="918"/>
        <end position="930"/>
    </location>
</feature>
<feature type="compositionally biased region" description="Low complexity" evidence="1">
    <location>
        <begin position="844"/>
        <end position="855"/>
    </location>
</feature>
<keyword evidence="5" id="KW-1185">Reference proteome</keyword>
<reference evidence="4 5" key="1">
    <citation type="journal article" date="2016" name="Genome Biol. Evol.">
        <title>Divergent and convergent evolution of fungal pathogenicity.</title>
        <authorList>
            <person name="Shang Y."/>
            <person name="Xiao G."/>
            <person name="Zheng P."/>
            <person name="Cen K."/>
            <person name="Zhan S."/>
            <person name="Wang C."/>
        </authorList>
    </citation>
    <scope>NUCLEOTIDE SEQUENCE [LARGE SCALE GENOMIC DNA]</scope>
    <source>
        <strain evidence="4 5">RCEF 1005</strain>
    </source>
</reference>
<feature type="region of interest" description="Disordered" evidence="1">
    <location>
        <begin position="323"/>
        <end position="355"/>
    </location>
</feature>
<feature type="region of interest" description="Disordered" evidence="1">
    <location>
        <begin position="390"/>
        <end position="425"/>
    </location>
</feature>
<feature type="compositionally biased region" description="Low complexity" evidence="1">
    <location>
        <begin position="528"/>
        <end position="540"/>
    </location>
</feature>
<feature type="compositionally biased region" description="Low complexity" evidence="1">
    <location>
        <begin position="1040"/>
        <end position="1057"/>
    </location>
</feature>
<feature type="compositionally biased region" description="Low complexity" evidence="1">
    <location>
        <begin position="150"/>
        <end position="225"/>
    </location>
</feature>
<evidence type="ECO:0000256" key="3">
    <source>
        <dbReference type="SAM" id="SignalP"/>
    </source>
</evidence>
<keyword evidence="2" id="KW-0472">Membrane</keyword>
<keyword evidence="2" id="KW-0812">Transmembrane</keyword>
<dbReference type="Proteomes" id="UP000076881">
    <property type="component" value="Unassembled WGS sequence"/>
</dbReference>
<feature type="compositionally biased region" description="Polar residues" evidence="1">
    <location>
        <begin position="897"/>
        <end position="910"/>
    </location>
</feature>
<keyword evidence="3" id="KW-0732">Signal</keyword>
<feature type="signal peptide" evidence="3">
    <location>
        <begin position="1"/>
        <end position="23"/>
    </location>
</feature>
<feature type="compositionally biased region" description="Polar residues" evidence="1">
    <location>
        <begin position="670"/>
        <end position="697"/>
    </location>
</feature>
<feature type="compositionally biased region" description="Pro residues" evidence="1">
    <location>
        <begin position="959"/>
        <end position="972"/>
    </location>
</feature>
<feature type="region of interest" description="Disordered" evidence="1">
    <location>
        <begin position="442"/>
        <end position="540"/>
    </location>
</feature>
<evidence type="ECO:0000313" key="4">
    <source>
        <dbReference type="EMBL" id="OAA80281.1"/>
    </source>
</evidence>
<feature type="transmembrane region" description="Helical" evidence="2">
    <location>
        <begin position="235"/>
        <end position="261"/>
    </location>
</feature>
<evidence type="ECO:0000313" key="5">
    <source>
        <dbReference type="Proteomes" id="UP000076881"/>
    </source>
</evidence>
<feature type="compositionally biased region" description="Polar residues" evidence="1">
    <location>
        <begin position="819"/>
        <end position="829"/>
    </location>
</feature>